<dbReference type="RefSeq" id="WP_074789165.1">
    <property type="nucleotide sequence ID" value="NZ_FNZX01000004.1"/>
</dbReference>
<sequence>MIKIYGMHTCPYCDFLQPQIQGKEDQYKYIDIGQHVQNMHEFMDMRDNRPEFDHSKEIGDIGIPCFVFEDGRISLDPADAGLVEYDGTSSCSIEDHIAGKKGC</sequence>
<dbReference type="SUPFAM" id="SSF52833">
    <property type="entry name" value="Thioredoxin-like"/>
    <property type="match status" value="1"/>
</dbReference>
<dbReference type="eggNOG" id="COG4545">
    <property type="taxonomic scope" value="Bacteria"/>
</dbReference>
<dbReference type="Proteomes" id="UP000182321">
    <property type="component" value="Unassembled WGS sequence"/>
</dbReference>
<dbReference type="EMBL" id="FNZX01000004">
    <property type="protein sequence ID" value="SEK34467.1"/>
    <property type="molecule type" value="Genomic_DNA"/>
</dbReference>
<protein>
    <submittedName>
        <fullName evidence="1">Glutaredoxin-related protein</fullName>
    </submittedName>
</protein>
<keyword evidence="2" id="KW-1185">Reference proteome</keyword>
<dbReference type="AlphaFoldDB" id="A0A1H7GAH1"/>
<dbReference type="Gene3D" id="3.40.30.10">
    <property type="entry name" value="Glutaredoxin"/>
    <property type="match status" value="1"/>
</dbReference>
<dbReference type="InterPro" id="IPR036249">
    <property type="entry name" value="Thioredoxin-like_sf"/>
</dbReference>
<evidence type="ECO:0000313" key="1">
    <source>
        <dbReference type="EMBL" id="SEK34467.1"/>
    </source>
</evidence>
<gene>
    <name evidence="1" type="ORF">SAMN02910377_00669</name>
</gene>
<organism evidence="1 2">
    <name type="scientific">Pseudobutyrivibrio ruminis</name>
    <dbReference type="NCBI Taxonomy" id="46206"/>
    <lineage>
        <taxon>Bacteria</taxon>
        <taxon>Bacillati</taxon>
        <taxon>Bacillota</taxon>
        <taxon>Clostridia</taxon>
        <taxon>Lachnospirales</taxon>
        <taxon>Lachnospiraceae</taxon>
        <taxon>Pseudobutyrivibrio</taxon>
    </lineage>
</organism>
<accession>A0A1H7GAH1</accession>
<evidence type="ECO:0000313" key="2">
    <source>
        <dbReference type="Proteomes" id="UP000182321"/>
    </source>
</evidence>
<name>A0A1H7GAH1_9FIRM</name>
<reference evidence="2" key="1">
    <citation type="submission" date="2016-10" db="EMBL/GenBank/DDBJ databases">
        <authorList>
            <person name="Varghese N."/>
        </authorList>
    </citation>
    <scope>NUCLEOTIDE SEQUENCE [LARGE SCALE GENOMIC DNA]</scope>
    <source>
        <strain evidence="2">ACV-9</strain>
    </source>
</reference>
<proteinExistence type="predicted"/>